<sequence length="154" mass="16735">MVVFCHCQSPLFTPETNAGDQRQSREPLNQPHPPPSINPRRWVLSHNPHTGSAPLAVADATHPPSPLSHSDTMQQPLTSQNSTTHSPQNPSSQLLTPHTTAVIFAIDEGSIVSPSIPSTNPRAAPTSKHLNSHKFHPALAAMFNPIRSHKRNPL</sequence>
<dbReference type="EMBL" id="GFAY01000141">
    <property type="protein sequence ID" value="JAV45509.1"/>
    <property type="molecule type" value="Transcribed_RNA"/>
</dbReference>
<evidence type="ECO:0000256" key="1">
    <source>
        <dbReference type="SAM" id="MobiDB-lite"/>
    </source>
</evidence>
<protein>
    <submittedName>
        <fullName evidence="2">Uncharacterized protein</fullName>
    </submittedName>
</protein>
<organism evidence="2">
    <name type="scientific">Citrus limon</name>
    <name type="common">Lemon</name>
    <name type="synonym">Citrus medica var. limon</name>
    <dbReference type="NCBI Taxonomy" id="2708"/>
    <lineage>
        <taxon>Eukaryota</taxon>
        <taxon>Viridiplantae</taxon>
        <taxon>Streptophyta</taxon>
        <taxon>Embryophyta</taxon>
        <taxon>Tracheophyta</taxon>
        <taxon>Spermatophyta</taxon>
        <taxon>Magnoliopsida</taxon>
        <taxon>eudicotyledons</taxon>
        <taxon>Gunneridae</taxon>
        <taxon>Pentapetalae</taxon>
        <taxon>rosids</taxon>
        <taxon>malvids</taxon>
        <taxon>Sapindales</taxon>
        <taxon>Rutaceae</taxon>
        <taxon>Aurantioideae</taxon>
        <taxon>Citrus</taxon>
    </lineage>
</organism>
<evidence type="ECO:0000313" key="2">
    <source>
        <dbReference type="EMBL" id="JAV45509.1"/>
    </source>
</evidence>
<accession>A0A1S8ADE7</accession>
<feature type="compositionally biased region" description="Polar residues" evidence="1">
    <location>
        <begin position="10"/>
        <end position="21"/>
    </location>
</feature>
<dbReference type="AlphaFoldDB" id="A0A1S8ADE7"/>
<feature type="compositionally biased region" description="Polar residues" evidence="1">
    <location>
        <begin position="67"/>
        <end position="94"/>
    </location>
</feature>
<name>A0A1S8ADE7_CITLI</name>
<reference evidence="2" key="1">
    <citation type="submission" date="2016-12" db="EMBL/GenBank/DDBJ databases">
        <title>Transcriptomic, proteomic, and metabolomic analysis of Citrus limon response to graft inoculation by Candidatus Liberibacter asiaticus.</title>
        <authorList>
            <person name="Ramsey J."/>
            <person name="Chin E."/>
            <person name="Chavez J."/>
            <person name="Saha S."/>
            <person name="Mischuk D."/>
            <person name="Mahoney J."/>
            <person name="Mohr J."/>
            <person name="Robison F."/>
            <person name="Godfrey K."/>
            <person name="Levesque C."/>
            <person name="Foster L."/>
            <person name="Xu Y."/>
            <person name="Strickler S."/>
            <person name="Fernandez-Pozo N."/>
            <person name="Polek M.L."/>
            <person name="Giovannoni J."/>
            <person name="Mueller L.A."/>
            <person name="Slupsky C."/>
            <person name="Bruce J."/>
            <person name="Cilia M."/>
        </authorList>
    </citation>
    <scope>NUCLEOTIDE SEQUENCE</scope>
</reference>
<feature type="region of interest" description="Disordered" evidence="1">
    <location>
        <begin position="10"/>
        <end position="94"/>
    </location>
</feature>
<proteinExistence type="predicted"/>